<dbReference type="PANTHER" id="PTHR45784">
    <property type="entry name" value="C-TYPE LECTIN DOMAIN FAMILY 20 MEMBER A-RELATED"/>
    <property type="match status" value="1"/>
</dbReference>
<evidence type="ECO:0000313" key="4">
    <source>
        <dbReference type="Ensembl" id="ENSONIP00000058196.1"/>
    </source>
</evidence>
<dbReference type="InterPro" id="IPR001304">
    <property type="entry name" value="C-type_lectin-like"/>
</dbReference>
<name>A0A669DIE5_ORENI</name>
<sequence>MKKAAIIMMVLSGICFLPACFPQIYHISQSPETWTVARKKCRSKYTDLATIETKQDVLKIRTLTKTLSYVWIGLHADTESWRWSLENQNYFNAQEAGFRMWDDGEPSGSEYYKICVKLQNNGKWTVQLCETPAPLFCYNEGTSSFIYVNLNKTWKDAQSYCREHYTDLASVRNQSENEQLKNMLNSASAWIGLYRNSWKWSDGSAYLLDNWAPKNPSSLIKNTCAGSFSGKWYNVDCNDYWNYVCYSEF</sequence>
<feature type="domain" description="C-type lectin" evidence="3">
    <location>
        <begin position="137"/>
        <end position="246"/>
    </location>
</feature>
<evidence type="ECO:0000256" key="1">
    <source>
        <dbReference type="ARBA" id="ARBA00023157"/>
    </source>
</evidence>
<dbReference type="InterPro" id="IPR018378">
    <property type="entry name" value="C-type_lectin_CS"/>
</dbReference>
<organism evidence="4 5">
    <name type="scientific">Oreochromis niloticus</name>
    <name type="common">Nile tilapia</name>
    <name type="synonym">Tilapia nilotica</name>
    <dbReference type="NCBI Taxonomy" id="8128"/>
    <lineage>
        <taxon>Eukaryota</taxon>
        <taxon>Metazoa</taxon>
        <taxon>Chordata</taxon>
        <taxon>Craniata</taxon>
        <taxon>Vertebrata</taxon>
        <taxon>Euteleostomi</taxon>
        <taxon>Actinopterygii</taxon>
        <taxon>Neopterygii</taxon>
        <taxon>Teleostei</taxon>
        <taxon>Neoteleostei</taxon>
        <taxon>Acanthomorphata</taxon>
        <taxon>Ovalentaria</taxon>
        <taxon>Cichlomorphae</taxon>
        <taxon>Cichliformes</taxon>
        <taxon>Cichlidae</taxon>
        <taxon>African cichlids</taxon>
        <taxon>Pseudocrenilabrinae</taxon>
        <taxon>Oreochromini</taxon>
        <taxon>Oreochromis</taxon>
    </lineage>
</organism>
<protein>
    <recommendedName>
        <fullName evidence="3">C-type lectin domain-containing protein</fullName>
    </recommendedName>
</protein>
<accession>A0A669DIE5</accession>
<dbReference type="GeneTree" id="ENSGT01100000263473"/>
<dbReference type="OMA" id="TECANIG"/>
<feature type="signal peptide" evidence="2">
    <location>
        <begin position="1"/>
        <end position="22"/>
    </location>
</feature>
<dbReference type="InterPro" id="IPR016187">
    <property type="entry name" value="CTDL_fold"/>
</dbReference>
<dbReference type="SUPFAM" id="SSF56436">
    <property type="entry name" value="C-type lectin-like"/>
    <property type="match status" value="2"/>
</dbReference>
<keyword evidence="1" id="KW-1015">Disulfide bond</keyword>
<dbReference type="AlphaFoldDB" id="A0A669DIE5"/>
<dbReference type="Ensembl" id="ENSONIT00000057702.1">
    <property type="protein sequence ID" value="ENSONIP00000058196.1"/>
    <property type="gene ID" value="ENSONIG00000006292.2"/>
</dbReference>
<dbReference type="Proteomes" id="UP000005207">
    <property type="component" value="Linkage group LG4"/>
</dbReference>
<dbReference type="PROSITE" id="PS50041">
    <property type="entry name" value="C_TYPE_LECTIN_2"/>
    <property type="match status" value="2"/>
</dbReference>
<dbReference type="SMART" id="SM00034">
    <property type="entry name" value="CLECT"/>
    <property type="match status" value="2"/>
</dbReference>
<reference evidence="4" key="2">
    <citation type="submission" date="2025-08" db="UniProtKB">
        <authorList>
            <consortium name="Ensembl"/>
        </authorList>
    </citation>
    <scope>IDENTIFICATION</scope>
</reference>
<dbReference type="PANTHER" id="PTHR45784:SF3">
    <property type="entry name" value="C-TYPE LECTIN DOMAIN FAMILY 4 MEMBER K-LIKE-RELATED"/>
    <property type="match status" value="1"/>
</dbReference>
<dbReference type="Pfam" id="PF00059">
    <property type="entry name" value="Lectin_C"/>
    <property type="match status" value="2"/>
</dbReference>
<keyword evidence="5" id="KW-1185">Reference proteome</keyword>
<dbReference type="InParanoid" id="A0A669DIE5"/>
<evidence type="ECO:0000256" key="2">
    <source>
        <dbReference type="SAM" id="SignalP"/>
    </source>
</evidence>
<reference evidence="4" key="3">
    <citation type="submission" date="2025-09" db="UniProtKB">
        <authorList>
            <consortium name="Ensembl"/>
        </authorList>
    </citation>
    <scope>IDENTIFICATION</scope>
</reference>
<dbReference type="InterPro" id="IPR016186">
    <property type="entry name" value="C-type_lectin-like/link_sf"/>
</dbReference>
<keyword evidence="2" id="KW-0732">Signal</keyword>
<dbReference type="PROSITE" id="PS00615">
    <property type="entry name" value="C_TYPE_LECTIN_1"/>
    <property type="match status" value="1"/>
</dbReference>
<proteinExistence type="predicted"/>
<evidence type="ECO:0000313" key="5">
    <source>
        <dbReference type="Proteomes" id="UP000005207"/>
    </source>
</evidence>
<feature type="chain" id="PRO_5025509530" description="C-type lectin domain-containing protein" evidence="2">
    <location>
        <begin position="23"/>
        <end position="249"/>
    </location>
</feature>
<feature type="domain" description="C-type lectin" evidence="3">
    <location>
        <begin position="25"/>
        <end position="138"/>
    </location>
</feature>
<evidence type="ECO:0000259" key="3">
    <source>
        <dbReference type="PROSITE" id="PS50041"/>
    </source>
</evidence>
<dbReference type="Gene3D" id="3.10.100.10">
    <property type="entry name" value="Mannose-Binding Protein A, subunit A"/>
    <property type="match status" value="2"/>
</dbReference>
<reference evidence="5" key="1">
    <citation type="submission" date="2012-01" db="EMBL/GenBank/DDBJ databases">
        <title>The Genome Sequence of Oreochromis niloticus (Nile Tilapia).</title>
        <authorList>
            <consortium name="Broad Institute Genome Assembly Team"/>
            <consortium name="Broad Institute Sequencing Platform"/>
            <person name="Di Palma F."/>
            <person name="Johnson J."/>
            <person name="Lander E.S."/>
            <person name="Lindblad-Toh K."/>
        </authorList>
    </citation>
    <scope>NUCLEOTIDE SEQUENCE [LARGE SCALE GENOMIC DNA]</scope>
</reference>